<dbReference type="InterPro" id="IPR051311">
    <property type="entry name" value="DedA_domain"/>
</dbReference>
<comment type="caution">
    <text evidence="8">The sequence shown here is derived from an EMBL/GenBank/DDBJ whole genome shotgun (WGS) entry which is preliminary data.</text>
</comment>
<evidence type="ECO:0000256" key="4">
    <source>
        <dbReference type="ARBA" id="ARBA00022989"/>
    </source>
</evidence>
<evidence type="ECO:0000256" key="3">
    <source>
        <dbReference type="ARBA" id="ARBA00022692"/>
    </source>
</evidence>
<keyword evidence="3 6" id="KW-0812">Transmembrane</keyword>
<keyword evidence="5 6" id="KW-0472">Membrane</keyword>
<feature type="domain" description="VTT" evidence="7">
    <location>
        <begin position="31"/>
        <end position="161"/>
    </location>
</feature>
<proteinExistence type="predicted"/>
<dbReference type="PANTHER" id="PTHR42709">
    <property type="entry name" value="ALKALINE PHOSPHATASE LIKE PROTEIN"/>
    <property type="match status" value="1"/>
</dbReference>
<evidence type="ECO:0000256" key="1">
    <source>
        <dbReference type="ARBA" id="ARBA00004651"/>
    </source>
</evidence>
<dbReference type="Proteomes" id="UP001595886">
    <property type="component" value="Unassembled WGS sequence"/>
</dbReference>
<dbReference type="Pfam" id="PF09335">
    <property type="entry name" value="VTT_dom"/>
    <property type="match status" value="1"/>
</dbReference>
<evidence type="ECO:0000313" key="8">
    <source>
        <dbReference type="EMBL" id="MFC4819996.1"/>
    </source>
</evidence>
<evidence type="ECO:0000256" key="5">
    <source>
        <dbReference type="ARBA" id="ARBA00023136"/>
    </source>
</evidence>
<dbReference type="RefSeq" id="WP_380019813.1">
    <property type="nucleotide sequence ID" value="NZ_JBHSHD010000006.1"/>
</dbReference>
<sequence>MDIPGPLAALLAWGLPGIAVIALAEKLIPAVPSYVLYVFLGMTAVSGGGALVTTILAATLGSSLGALAWYGLGRALGERRTEAAVERWGRWVFLPPQRYRHLAGLYRRNHFVATLLGQITPVVRIYLPLPAGVLGLALAPFTLAIVLGNLAWDAALLGIGYALRGSGGDPLKVGLAVVGGLLLAETLAVLALRWRARRGRPA</sequence>
<gene>
    <name evidence="8" type="ORF">ACFO6Q_06660</name>
</gene>
<organism evidence="8 9">
    <name type="scientific">Dokdonella ginsengisoli</name>
    <dbReference type="NCBI Taxonomy" id="363846"/>
    <lineage>
        <taxon>Bacteria</taxon>
        <taxon>Pseudomonadati</taxon>
        <taxon>Pseudomonadota</taxon>
        <taxon>Gammaproteobacteria</taxon>
        <taxon>Lysobacterales</taxon>
        <taxon>Rhodanobacteraceae</taxon>
        <taxon>Dokdonella</taxon>
    </lineage>
</organism>
<feature type="transmembrane region" description="Helical" evidence="6">
    <location>
        <begin position="171"/>
        <end position="192"/>
    </location>
</feature>
<keyword evidence="9" id="KW-1185">Reference proteome</keyword>
<evidence type="ECO:0000256" key="2">
    <source>
        <dbReference type="ARBA" id="ARBA00022475"/>
    </source>
</evidence>
<keyword evidence="2" id="KW-1003">Cell membrane</keyword>
<comment type="subcellular location">
    <subcellularLocation>
        <location evidence="1">Cell membrane</location>
        <topology evidence="1">Multi-pass membrane protein</topology>
    </subcellularLocation>
</comment>
<name>A0ABV9QT38_9GAMM</name>
<dbReference type="InterPro" id="IPR032816">
    <property type="entry name" value="VTT_dom"/>
</dbReference>
<protein>
    <submittedName>
        <fullName evidence="8">DedA family protein</fullName>
    </submittedName>
</protein>
<dbReference type="PANTHER" id="PTHR42709:SF6">
    <property type="entry name" value="UNDECAPRENYL PHOSPHATE TRANSPORTER A"/>
    <property type="match status" value="1"/>
</dbReference>
<evidence type="ECO:0000313" key="9">
    <source>
        <dbReference type="Proteomes" id="UP001595886"/>
    </source>
</evidence>
<evidence type="ECO:0000256" key="6">
    <source>
        <dbReference type="SAM" id="Phobius"/>
    </source>
</evidence>
<reference evidence="9" key="1">
    <citation type="journal article" date="2019" name="Int. J. Syst. Evol. Microbiol.">
        <title>The Global Catalogue of Microorganisms (GCM) 10K type strain sequencing project: providing services to taxonomists for standard genome sequencing and annotation.</title>
        <authorList>
            <consortium name="The Broad Institute Genomics Platform"/>
            <consortium name="The Broad Institute Genome Sequencing Center for Infectious Disease"/>
            <person name="Wu L."/>
            <person name="Ma J."/>
        </authorList>
    </citation>
    <scope>NUCLEOTIDE SEQUENCE [LARGE SCALE GENOMIC DNA]</scope>
    <source>
        <strain evidence="9">CCUG 30340</strain>
    </source>
</reference>
<accession>A0ABV9QT38</accession>
<feature type="transmembrane region" description="Helical" evidence="6">
    <location>
        <begin position="48"/>
        <end position="72"/>
    </location>
</feature>
<feature type="transmembrane region" description="Helical" evidence="6">
    <location>
        <begin position="125"/>
        <end position="151"/>
    </location>
</feature>
<evidence type="ECO:0000259" key="7">
    <source>
        <dbReference type="Pfam" id="PF09335"/>
    </source>
</evidence>
<keyword evidence="4 6" id="KW-1133">Transmembrane helix</keyword>
<dbReference type="EMBL" id="JBHSHD010000006">
    <property type="protein sequence ID" value="MFC4819996.1"/>
    <property type="molecule type" value="Genomic_DNA"/>
</dbReference>